<dbReference type="Pfam" id="PF12698">
    <property type="entry name" value="ABC2_membrane_3"/>
    <property type="match status" value="1"/>
</dbReference>
<feature type="transmembrane region" description="Helical" evidence="5">
    <location>
        <begin position="168"/>
        <end position="189"/>
    </location>
</feature>
<keyword evidence="8" id="KW-1185">Reference proteome</keyword>
<feature type="transmembrane region" description="Helical" evidence="5">
    <location>
        <begin position="264"/>
        <end position="286"/>
    </location>
</feature>
<comment type="subcellular location">
    <subcellularLocation>
        <location evidence="1">Membrane</location>
        <topology evidence="1">Multi-pass membrane protein</topology>
    </subcellularLocation>
</comment>
<feature type="transmembrane region" description="Helical" evidence="5">
    <location>
        <begin position="20"/>
        <end position="37"/>
    </location>
</feature>
<evidence type="ECO:0000313" key="8">
    <source>
        <dbReference type="Proteomes" id="UP000631300"/>
    </source>
</evidence>
<dbReference type="AlphaFoldDB" id="A0A918JJT0"/>
<evidence type="ECO:0000256" key="1">
    <source>
        <dbReference type="ARBA" id="ARBA00004141"/>
    </source>
</evidence>
<evidence type="ECO:0000313" key="7">
    <source>
        <dbReference type="EMBL" id="GGW83893.1"/>
    </source>
</evidence>
<comment type="caution">
    <text evidence="7">The sequence shown here is derived from an EMBL/GenBank/DDBJ whole genome shotgun (WGS) entry which is preliminary data.</text>
</comment>
<keyword evidence="2 5" id="KW-0812">Transmembrane</keyword>
<dbReference type="InterPro" id="IPR013525">
    <property type="entry name" value="ABC2_TM"/>
</dbReference>
<dbReference type="Proteomes" id="UP000631300">
    <property type="component" value="Unassembled WGS sequence"/>
</dbReference>
<evidence type="ECO:0000256" key="3">
    <source>
        <dbReference type="ARBA" id="ARBA00022989"/>
    </source>
</evidence>
<reference evidence="7" key="1">
    <citation type="journal article" date="2014" name="Int. J. Syst. Evol. Microbiol.">
        <title>Complete genome sequence of Corynebacterium casei LMG S-19264T (=DSM 44701T), isolated from a smear-ripened cheese.</title>
        <authorList>
            <consortium name="US DOE Joint Genome Institute (JGI-PGF)"/>
            <person name="Walter F."/>
            <person name="Albersmeier A."/>
            <person name="Kalinowski J."/>
            <person name="Ruckert C."/>
        </authorList>
    </citation>
    <scope>NUCLEOTIDE SEQUENCE</scope>
    <source>
        <strain evidence="7">KCTC 22164</strain>
    </source>
</reference>
<keyword evidence="3 5" id="KW-1133">Transmembrane helix</keyword>
<evidence type="ECO:0000259" key="6">
    <source>
        <dbReference type="Pfam" id="PF12698"/>
    </source>
</evidence>
<reference evidence="7" key="2">
    <citation type="submission" date="2020-09" db="EMBL/GenBank/DDBJ databases">
        <authorList>
            <person name="Sun Q."/>
            <person name="Kim S."/>
        </authorList>
    </citation>
    <scope>NUCLEOTIDE SEQUENCE</scope>
    <source>
        <strain evidence="7">KCTC 22164</strain>
    </source>
</reference>
<evidence type="ECO:0000256" key="5">
    <source>
        <dbReference type="SAM" id="Phobius"/>
    </source>
</evidence>
<evidence type="ECO:0000256" key="2">
    <source>
        <dbReference type="ARBA" id="ARBA00022692"/>
    </source>
</evidence>
<dbReference type="EMBL" id="BMXP01000003">
    <property type="protein sequence ID" value="GGW83893.1"/>
    <property type="molecule type" value="Genomic_DNA"/>
</dbReference>
<feature type="transmembrane region" description="Helical" evidence="5">
    <location>
        <begin position="343"/>
        <end position="362"/>
    </location>
</feature>
<proteinExistence type="predicted"/>
<dbReference type="RefSeq" id="WP_189405338.1">
    <property type="nucleotide sequence ID" value="NZ_BMXP01000003.1"/>
</dbReference>
<dbReference type="GO" id="GO:0140359">
    <property type="term" value="F:ABC-type transporter activity"/>
    <property type="evidence" value="ECO:0007669"/>
    <property type="project" value="InterPro"/>
</dbReference>
<accession>A0A918JJT0</accession>
<organism evidence="7 8">
    <name type="scientific">Alteromonas halophila</name>
    <dbReference type="NCBI Taxonomy" id="516698"/>
    <lineage>
        <taxon>Bacteria</taxon>
        <taxon>Pseudomonadati</taxon>
        <taxon>Pseudomonadota</taxon>
        <taxon>Gammaproteobacteria</taxon>
        <taxon>Alteromonadales</taxon>
        <taxon>Alteromonadaceae</taxon>
        <taxon>Alteromonas/Salinimonas group</taxon>
        <taxon>Alteromonas</taxon>
    </lineage>
</organism>
<feature type="transmembrane region" description="Helical" evidence="5">
    <location>
        <begin position="298"/>
        <end position="323"/>
    </location>
</feature>
<sequence length="373" mass="42176">MDRALALAKFEFMSNFNIKGDAISFSIIAIVLFLRVWTVEVIQDKTPINVGILLQDQLQAENLRLSSEEQLKTLVQGNSEAQLQSMLEKEELDAYIVQCSDCETLTLNVVSIDEVDAKNHVMLLAKLLSDALIPLQFSLDPEVYKQIQSGFEIKYINNGEQDLSNSRILTTVFMFLVCISVLSAFSLLLQGITSEKEEKITEMYMSSMKVQEWVDGKVIAALGIAVKGLVLYFFFTAIALDVFGFTSFSNQELLVFAREKAFPLFVSFTLGFVFWCYLYAFVSVLIDKSSTSIKNAAILFPMAAFGVIYSISDYVASPFYHVFSFFPMTYIFALPSKIMSSDFQVYYLVATSVVQILATILMRQFTYKHLKFI</sequence>
<protein>
    <recommendedName>
        <fullName evidence="6">ABC-2 type transporter transmembrane domain-containing protein</fullName>
    </recommendedName>
</protein>
<dbReference type="GO" id="GO:0016020">
    <property type="term" value="C:membrane"/>
    <property type="evidence" value="ECO:0007669"/>
    <property type="project" value="UniProtKB-SubCell"/>
</dbReference>
<gene>
    <name evidence="7" type="ORF">GCM10007391_16880</name>
</gene>
<name>A0A918JJT0_9ALTE</name>
<evidence type="ECO:0000256" key="4">
    <source>
        <dbReference type="ARBA" id="ARBA00023136"/>
    </source>
</evidence>
<feature type="transmembrane region" description="Helical" evidence="5">
    <location>
        <begin position="218"/>
        <end position="244"/>
    </location>
</feature>
<keyword evidence="4 5" id="KW-0472">Membrane</keyword>
<feature type="domain" description="ABC-2 type transporter transmembrane" evidence="6">
    <location>
        <begin position="24"/>
        <end position="354"/>
    </location>
</feature>